<feature type="transmembrane region" description="Helical" evidence="1">
    <location>
        <begin position="55"/>
        <end position="73"/>
    </location>
</feature>
<keyword evidence="1" id="KW-0472">Membrane</keyword>
<dbReference type="Proteomes" id="UP001164929">
    <property type="component" value="Chromosome 12"/>
</dbReference>
<reference evidence="2" key="1">
    <citation type="journal article" date="2023" name="Mol. Ecol. Resour.">
        <title>Chromosome-level genome assembly of a triploid poplar Populus alba 'Berolinensis'.</title>
        <authorList>
            <person name="Chen S."/>
            <person name="Yu Y."/>
            <person name="Wang X."/>
            <person name="Wang S."/>
            <person name="Zhang T."/>
            <person name="Zhou Y."/>
            <person name="He R."/>
            <person name="Meng N."/>
            <person name="Wang Y."/>
            <person name="Liu W."/>
            <person name="Liu Z."/>
            <person name="Liu J."/>
            <person name="Guo Q."/>
            <person name="Huang H."/>
            <person name="Sederoff R.R."/>
            <person name="Wang G."/>
            <person name="Qu G."/>
            <person name="Chen S."/>
        </authorList>
    </citation>
    <scope>NUCLEOTIDE SEQUENCE</scope>
    <source>
        <strain evidence="2">SC-2020</strain>
    </source>
</reference>
<dbReference type="EMBL" id="JAQIZT010000012">
    <property type="protein sequence ID" value="KAJ6976566.1"/>
    <property type="molecule type" value="Genomic_DNA"/>
</dbReference>
<evidence type="ECO:0000313" key="2">
    <source>
        <dbReference type="EMBL" id="KAJ6976566.1"/>
    </source>
</evidence>
<feature type="transmembrane region" description="Helical" evidence="1">
    <location>
        <begin position="190"/>
        <end position="217"/>
    </location>
</feature>
<keyword evidence="3" id="KW-1185">Reference proteome</keyword>
<feature type="transmembrane region" description="Helical" evidence="1">
    <location>
        <begin position="20"/>
        <end position="43"/>
    </location>
</feature>
<proteinExistence type="predicted"/>
<organism evidence="2 3">
    <name type="scientific">Populus alba x Populus x berolinensis</name>
    <dbReference type="NCBI Taxonomy" id="444605"/>
    <lineage>
        <taxon>Eukaryota</taxon>
        <taxon>Viridiplantae</taxon>
        <taxon>Streptophyta</taxon>
        <taxon>Embryophyta</taxon>
        <taxon>Tracheophyta</taxon>
        <taxon>Spermatophyta</taxon>
        <taxon>Magnoliopsida</taxon>
        <taxon>eudicotyledons</taxon>
        <taxon>Gunneridae</taxon>
        <taxon>Pentapetalae</taxon>
        <taxon>rosids</taxon>
        <taxon>fabids</taxon>
        <taxon>Malpighiales</taxon>
        <taxon>Salicaceae</taxon>
        <taxon>Saliceae</taxon>
        <taxon>Populus</taxon>
    </lineage>
</organism>
<dbReference type="PANTHER" id="PTHR34116:SF9">
    <property type="entry name" value="OS08G0346600 PROTEIN"/>
    <property type="match status" value="1"/>
</dbReference>
<feature type="transmembrane region" description="Helical" evidence="1">
    <location>
        <begin position="229"/>
        <end position="253"/>
    </location>
</feature>
<accession>A0AAD6Q2J5</accession>
<keyword evidence="1" id="KW-0812">Transmembrane</keyword>
<sequence length="381" mass="43664">MLNISSIYDPSYNTTFDSAILYSIIALFLLSLFSLCFVFHLLFKSQNSHHLQSFNSLWSVRFLLVFIITLWGLNELFRIPLFRKQHLYPFFPSLTLSQQESLCKVHVVLSLGLLEPGFLVILLFLMNISIKRKTPRGTWVHAFLWSACIPILTIQFVFVFTSMVKMPSIFHRSSVVFKNNFGVEIAMCTYPLISCIIFGAFGVWYTLFFFLSCFKVVTLAINKGLRARIYSLAFVVMVMLPLEILFLVLSAFWRPEETIYGAFSFLVFFTTLVIAAVGEGIMIIRPIIDSLAAGGTTSLFPQKQEAGQRPLIRFAKQAIFSQVVQCLNLRKQILYIQVYRPCLRYMTLMVWRIISPKKRIELATTNNPVAIIGDIYVAKPT</sequence>
<name>A0AAD6Q2J5_9ROSI</name>
<dbReference type="AlphaFoldDB" id="A0AAD6Q2J5"/>
<dbReference type="PANTHER" id="PTHR34116">
    <property type="entry name" value="PLASMINOGEN ACTIVATOR INHIBITOR"/>
    <property type="match status" value="1"/>
</dbReference>
<protein>
    <submittedName>
        <fullName evidence="2">Uncharacterized protein</fullName>
    </submittedName>
</protein>
<keyword evidence="1" id="KW-1133">Transmembrane helix</keyword>
<evidence type="ECO:0000313" key="3">
    <source>
        <dbReference type="Proteomes" id="UP001164929"/>
    </source>
</evidence>
<gene>
    <name evidence="2" type="ORF">NC653_028654</name>
</gene>
<feature type="transmembrane region" description="Helical" evidence="1">
    <location>
        <begin position="259"/>
        <end position="278"/>
    </location>
</feature>
<comment type="caution">
    <text evidence="2">The sequence shown here is derived from an EMBL/GenBank/DDBJ whole genome shotgun (WGS) entry which is preliminary data.</text>
</comment>
<evidence type="ECO:0000256" key="1">
    <source>
        <dbReference type="SAM" id="Phobius"/>
    </source>
</evidence>
<feature type="transmembrane region" description="Helical" evidence="1">
    <location>
        <begin position="107"/>
        <end position="130"/>
    </location>
</feature>
<feature type="transmembrane region" description="Helical" evidence="1">
    <location>
        <begin position="142"/>
        <end position="164"/>
    </location>
</feature>